<reference evidence="2 3" key="1">
    <citation type="submission" date="2020-08" db="EMBL/GenBank/DDBJ databases">
        <title>Genomic Encyclopedia of Type Strains, Phase IV (KMG-IV): sequencing the most valuable type-strain genomes for metagenomic binning, comparative biology and taxonomic classification.</title>
        <authorList>
            <person name="Goeker M."/>
        </authorList>
    </citation>
    <scope>NUCLEOTIDE SEQUENCE [LARGE SCALE GENOMIC DNA]</scope>
    <source>
        <strain evidence="2 3">DSM 101791</strain>
    </source>
</reference>
<organism evidence="2 3">
    <name type="scientific">Deinococcus budaensis</name>
    <dbReference type="NCBI Taxonomy" id="1665626"/>
    <lineage>
        <taxon>Bacteria</taxon>
        <taxon>Thermotogati</taxon>
        <taxon>Deinococcota</taxon>
        <taxon>Deinococci</taxon>
        <taxon>Deinococcales</taxon>
        <taxon>Deinococcaceae</taxon>
        <taxon>Deinococcus</taxon>
    </lineage>
</organism>
<protein>
    <submittedName>
        <fullName evidence="2">Putative damage-inducible protein DinB</fullName>
    </submittedName>
</protein>
<dbReference type="Proteomes" id="UP000525389">
    <property type="component" value="Unassembled WGS sequence"/>
</dbReference>
<proteinExistence type="predicted"/>
<dbReference type="InterPro" id="IPR024775">
    <property type="entry name" value="DinB-like"/>
</dbReference>
<keyword evidence="3" id="KW-1185">Reference proteome</keyword>
<dbReference type="EMBL" id="JACHFN010000011">
    <property type="protein sequence ID" value="MBB5235321.1"/>
    <property type="molecule type" value="Genomic_DNA"/>
</dbReference>
<dbReference type="AlphaFoldDB" id="A0A7W8GHM5"/>
<dbReference type="RefSeq" id="WP_184030345.1">
    <property type="nucleotide sequence ID" value="NZ_JACHFN010000011.1"/>
</dbReference>
<evidence type="ECO:0000313" key="2">
    <source>
        <dbReference type="EMBL" id="MBB5235321.1"/>
    </source>
</evidence>
<gene>
    <name evidence="2" type="ORF">HNQ09_002775</name>
</gene>
<dbReference type="InterPro" id="IPR034660">
    <property type="entry name" value="DinB/YfiT-like"/>
</dbReference>
<name>A0A7W8GHM5_9DEIO</name>
<comment type="caution">
    <text evidence="2">The sequence shown here is derived from an EMBL/GenBank/DDBJ whole genome shotgun (WGS) entry which is preliminary data.</text>
</comment>
<accession>A0A7W8GHM5</accession>
<sequence>MTPGMTQAADAALRAHLRALLTAPQAHLTLEGVLEDFPLERLHERPGGLPYSAWDLLWHLRFAQRDILNFVRDGTYAEPQWPAAYWPQRTEQPSTEQVSAEVSAEDWHAQAQACRDDLAALLELLDDPATDLLAVVPNGAGPEGGGQTWLREFLLVADHNAYHVGQLMVLRRLLESTETN</sequence>
<dbReference type="Gene3D" id="1.20.120.450">
    <property type="entry name" value="dinb family like domain"/>
    <property type="match status" value="1"/>
</dbReference>
<dbReference type="SUPFAM" id="SSF109854">
    <property type="entry name" value="DinB/YfiT-like putative metalloenzymes"/>
    <property type="match status" value="1"/>
</dbReference>
<dbReference type="Pfam" id="PF12867">
    <property type="entry name" value="DinB_2"/>
    <property type="match status" value="1"/>
</dbReference>
<feature type="domain" description="DinB-like" evidence="1">
    <location>
        <begin position="30"/>
        <end position="167"/>
    </location>
</feature>
<evidence type="ECO:0000259" key="1">
    <source>
        <dbReference type="Pfam" id="PF12867"/>
    </source>
</evidence>
<evidence type="ECO:0000313" key="3">
    <source>
        <dbReference type="Proteomes" id="UP000525389"/>
    </source>
</evidence>